<proteinExistence type="predicted"/>
<dbReference type="Gene3D" id="1.10.10.1940">
    <property type="match status" value="1"/>
</dbReference>
<evidence type="ECO:0000256" key="1">
    <source>
        <dbReference type="ARBA" id="ARBA00022729"/>
    </source>
</evidence>
<feature type="domain" description="ShKT" evidence="3">
    <location>
        <begin position="132"/>
        <end position="172"/>
    </location>
</feature>
<accession>A0A0N5CPJ6</accession>
<dbReference type="SMART" id="SM00254">
    <property type="entry name" value="ShKT"/>
    <property type="match status" value="2"/>
</dbReference>
<sequence>LTACIGGICPPGFLCINGSCLNLNVPTTTRGTVTSSTTTTTTSPACVDLSAPGRPSDCPLRANLCNDPLYFNLMTVQCPRTCNRCGGQNQNSITSCCTKYQKMLDSDKLFRCCGNYHFWQIIFEKLTNTFLACVDRVGSSGTSNCASVAYLCRDPLYLSLMRRECPRTCGYC</sequence>
<protein>
    <submittedName>
        <fullName evidence="4">ShKT domain-containing protein</fullName>
    </submittedName>
</protein>
<dbReference type="InterPro" id="IPR003582">
    <property type="entry name" value="ShKT_dom"/>
</dbReference>
<reference evidence="4" key="1">
    <citation type="submission" date="2017-02" db="UniProtKB">
        <authorList>
            <consortium name="WormBaseParasite"/>
        </authorList>
    </citation>
    <scope>IDENTIFICATION</scope>
</reference>
<keyword evidence="1" id="KW-0732">Signal</keyword>
<dbReference type="OMA" id="KSAYLCN"/>
<dbReference type="AlphaFoldDB" id="A0A0N5CPJ6"/>
<dbReference type="FunFam" id="1.10.10.1940:FF:000002">
    <property type="entry name" value="PHAryngeal gland Toxin-related"/>
    <property type="match status" value="2"/>
</dbReference>
<dbReference type="WBParaSite" id="TCLT_0000214101-mRNA-1">
    <property type="protein sequence ID" value="TCLT_0000214101-mRNA-1"/>
    <property type="gene ID" value="TCLT_0000214101"/>
</dbReference>
<name>A0A0N5CPJ6_THECL</name>
<organism evidence="4">
    <name type="scientific">Thelazia callipaeda</name>
    <name type="common">Oriental eyeworm</name>
    <name type="synonym">Parasitic nematode</name>
    <dbReference type="NCBI Taxonomy" id="103827"/>
    <lineage>
        <taxon>Eukaryota</taxon>
        <taxon>Metazoa</taxon>
        <taxon>Ecdysozoa</taxon>
        <taxon>Nematoda</taxon>
        <taxon>Chromadorea</taxon>
        <taxon>Rhabditida</taxon>
        <taxon>Spirurina</taxon>
        <taxon>Spiruromorpha</taxon>
        <taxon>Thelazioidea</taxon>
        <taxon>Thelaziidae</taxon>
        <taxon>Thelazia</taxon>
    </lineage>
</organism>
<keyword evidence="2" id="KW-1015">Disulfide bond</keyword>
<feature type="domain" description="ShKT" evidence="3">
    <location>
        <begin position="45"/>
        <end position="86"/>
    </location>
</feature>
<dbReference type="PANTHER" id="PTHR46219:SF5">
    <property type="entry name" value="SHKT DOMAIN-CONTAINING PROTEIN"/>
    <property type="match status" value="1"/>
</dbReference>
<evidence type="ECO:0000256" key="2">
    <source>
        <dbReference type="ARBA" id="ARBA00023157"/>
    </source>
</evidence>
<dbReference type="PANTHER" id="PTHR46219">
    <property type="entry name" value="PROTEIN CBG11138"/>
    <property type="match status" value="1"/>
</dbReference>
<dbReference type="Gene3D" id="1.10.10.1870">
    <property type="entry name" value="ShTK domain-like"/>
    <property type="match status" value="1"/>
</dbReference>
<evidence type="ECO:0000259" key="3">
    <source>
        <dbReference type="SMART" id="SM00254"/>
    </source>
</evidence>
<evidence type="ECO:0000313" key="4">
    <source>
        <dbReference type="WBParaSite" id="TCLT_0000214101-mRNA-1"/>
    </source>
</evidence>
<dbReference type="Pfam" id="PF01549">
    <property type="entry name" value="ShK"/>
    <property type="match status" value="2"/>
</dbReference>